<feature type="domain" description="HTH lysR-type" evidence="5">
    <location>
        <begin position="12"/>
        <end position="64"/>
    </location>
</feature>
<evidence type="ECO:0000256" key="4">
    <source>
        <dbReference type="ARBA" id="ARBA00023163"/>
    </source>
</evidence>
<evidence type="ECO:0000256" key="1">
    <source>
        <dbReference type="ARBA" id="ARBA00009437"/>
    </source>
</evidence>
<accession>A0ABU8TS18</accession>
<keyword evidence="4" id="KW-0804">Transcription</keyword>
<sequence length="301" mass="33144">MNKPSSNWDHYRSFLAILRGGSLSAAARSLQLTQPTISRHLDQLEDELGTGRLFTRGPQGLTPTATSLRLAPHAETMEAAAAALQRSATGDPTEIIGVVRIAASDVIGVEVLPAILKDIKARHPGLSFEITLSNQITDLLRRKADIAVRMTRPVQKALVAKRAPDIKLGMFAHPDYLKGHGTPQTIEALKDHIIIGYDRDTSADHILKQLELPFNRAHFSYRIDNQIAQLAAIRAGCGIGFCQIGLAMRSPHLSRLLASQIEIELETWITMHEDLKGDPRMRLVFDHLYKAVTAYAKGGQE</sequence>
<dbReference type="EMBL" id="JBAKIA010000018">
    <property type="protein sequence ID" value="MEJ8476340.1"/>
    <property type="molecule type" value="Genomic_DNA"/>
</dbReference>
<evidence type="ECO:0000256" key="2">
    <source>
        <dbReference type="ARBA" id="ARBA00023015"/>
    </source>
</evidence>
<keyword evidence="2" id="KW-0805">Transcription regulation</keyword>
<dbReference type="PROSITE" id="PS50931">
    <property type="entry name" value="HTH_LYSR"/>
    <property type="match status" value="1"/>
</dbReference>
<evidence type="ECO:0000256" key="3">
    <source>
        <dbReference type="ARBA" id="ARBA00023125"/>
    </source>
</evidence>
<evidence type="ECO:0000313" key="7">
    <source>
        <dbReference type="Proteomes" id="UP001385499"/>
    </source>
</evidence>
<keyword evidence="3" id="KW-0238">DNA-binding</keyword>
<dbReference type="SUPFAM" id="SSF53850">
    <property type="entry name" value="Periplasmic binding protein-like II"/>
    <property type="match status" value="1"/>
</dbReference>
<name>A0ABU8TS18_9HYPH</name>
<comment type="caution">
    <text evidence="6">The sequence shown here is derived from an EMBL/GenBank/DDBJ whole genome shotgun (WGS) entry which is preliminary data.</text>
</comment>
<proteinExistence type="inferred from homology"/>
<dbReference type="InterPro" id="IPR036390">
    <property type="entry name" value="WH_DNA-bd_sf"/>
</dbReference>
<evidence type="ECO:0000259" key="5">
    <source>
        <dbReference type="PROSITE" id="PS50931"/>
    </source>
</evidence>
<organism evidence="6 7">
    <name type="scientific">Roseibium algae</name>
    <dbReference type="NCBI Taxonomy" id="3123038"/>
    <lineage>
        <taxon>Bacteria</taxon>
        <taxon>Pseudomonadati</taxon>
        <taxon>Pseudomonadota</taxon>
        <taxon>Alphaproteobacteria</taxon>
        <taxon>Hyphomicrobiales</taxon>
        <taxon>Stappiaceae</taxon>
        <taxon>Roseibium</taxon>
    </lineage>
</organism>
<dbReference type="InterPro" id="IPR005119">
    <property type="entry name" value="LysR_subst-bd"/>
</dbReference>
<gene>
    <name evidence="6" type="ORF">V6575_19800</name>
</gene>
<dbReference type="InterPro" id="IPR058163">
    <property type="entry name" value="LysR-type_TF_proteobact-type"/>
</dbReference>
<dbReference type="Gene3D" id="3.40.190.290">
    <property type="match status" value="1"/>
</dbReference>
<keyword evidence="7" id="KW-1185">Reference proteome</keyword>
<comment type="similarity">
    <text evidence="1">Belongs to the LysR transcriptional regulatory family.</text>
</comment>
<dbReference type="Pfam" id="PF00126">
    <property type="entry name" value="HTH_1"/>
    <property type="match status" value="1"/>
</dbReference>
<protein>
    <submittedName>
        <fullName evidence="6">LysR family transcriptional regulator</fullName>
    </submittedName>
</protein>
<dbReference type="Proteomes" id="UP001385499">
    <property type="component" value="Unassembled WGS sequence"/>
</dbReference>
<dbReference type="InterPro" id="IPR036388">
    <property type="entry name" value="WH-like_DNA-bd_sf"/>
</dbReference>
<dbReference type="Gene3D" id="1.10.10.10">
    <property type="entry name" value="Winged helix-like DNA-binding domain superfamily/Winged helix DNA-binding domain"/>
    <property type="match status" value="1"/>
</dbReference>
<dbReference type="PANTHER" id="PTHR30537:SF3">
    <property type="entry name" value="TRANSCRIPTIONAL REGULATORY PROTEIN"/>
    <property type="match status" value="1"/>
</dbReference>
<dbReference type="InterPro" id="IPR000847">
    <property type="entry name" value="LysR_HTH_N"/>
</dbReference>
<dbReference type="PANTHER" id="PTHR30537">
    <property type="entry name" value="HTH-TYPE TRANSCRIPTIONAL REGULATOR"/>
    <property type="match status" value="1"/>
</dbReference>
<dbReference type="RefSeq" id="WP_340276811.1">
    <property type="nucleotide sequence ID" value="NZ_JBAKIA010000018.1"/>
</dbReference>
<evidence type="ECO:0000313" key="6">
    <source>
        <dbReference type="EMBL" id="MEJ8476340.1"/>
    </source>
</evidence>
<dbReference type="SUPFAM" id="SSF46785">
    <property type="entry name" value="Winged helix' DNA-binding domain"/>
    <property type="match status" value="1"/>
</dbReference>
<dbReference type="Pfam" id="PF03466">
    <property type="entry name" value="LysR_substrate"/>
    <property type="match status" value="1"/>
</dbReference>
<reference evidence="6 7" key="1">
    <citation type="submission" date="2024-02" db="EMBL/GenBank/DDBJ databases">
        <title>Roseibium algae sp. nov., isolated from marine alga (Grateloupia sp.), showing potential in myo-inositol conversion.</title>
        <authorList>
            <person name="Wang Y."/>
        </authorList>
    </citation>
    <scope>NUCLEOTIDE SEQUENCE [LARGE SCALE GENOMIC DNA]</scope>
    <source>
        <strain evidence="6 7">H3510</strain>
    </source>
</reference>